<evidence type="ECO:0000256" key="3">
    <source>
        <dbReference type="ARBA" id="ARBA00023204"/>
    </source>
</evidence>
<dbReference type="PANTHER" id="PTHR10073:SF12">
    <property type="entry name" value="DNA MISMATCH REPAIR PROTEIN MLH1"/>
    <property type="match status" value="1"/>
</dbReference>
<dbReference type="Pfam" id="PF01119">
    <property type="entry name" value="DNA_mis_repair"/>
    <property type="match status" value="1"/>
</dbReference>
<keyword evidence="3" id="KW-0234">DNA repair</keyword>
<dbReference type="InterPro" id="IPR038973">
    <property type="entry name" value="MutL/Mlh/Pms-like"/>
</dbReference>
<evidence type="ECO:0000259" key="6">
    <source>
        <dbReference type="SMART" id="SM01340"/>
    </source>
</evidence>
<keyword evidence="8" id="KW-1185">Reference proteome</keyword>
<dbReference type="CDD" id="cd16926">
    <property type="entry name" value="HATPase_MutL-MLH-PMS-like"/>
    <property type="match status" value="1"/>
</dbReference>
<accession>A0A226MLN9</accession>
<dbReference type="InterPro" id="IPR032189">
    <property type="entry name" value="Mlh1_C"/>
</dbReference>
<dbReference type="AlphaFoldDB" id="A0A226MLN9"/>
<comment type="similarity">
    <text evidence="2">Belongs to the DNA mismatch repair MutL/HexB family.</text>
</comment>
<evidence type="ECO:0000256" key="4">
    <source>
        <dbReference type="ARBA" id="ARBA00023242"/>
    </source>
</evidence>
<evidence type="ECO:0000256" key="2">
    <source>
        <dbReference type="ARBA" id="ARBA00006082"/>
    </source>
</evidence>
<gene>
    <name evidence="7" type="ORF">ASZ78_003239</name>
</gene>
<dbReference type="Pfam" id="PF13589">
    <property type="entry name" value="HATPase_c_3"/>
    <property type="match status" value="1"/>
</dbReference>
<dbReference type="SUPFAM" id="SSF54211">
    <property type="entry name" value="Ribosomal protein S5 domain 2-like"/>
    <property type="match status" value="1"/>
</dbReference>
<evidence type="ECO:0000313" key="8">
    <source>
        <dbReference type="Proteomes" id="UP000198323"/>
    </source>
</evidence>
<dbReference type="EMBL" id="MCFN01000664">
    <property type="protein sequence ID" value="OXB56216.1"/>
    <property type="molecule type" value="Genomic_DNA"/>
</dbReference>
<dbReference type="GO" id="GO:0016446">
    <property type="term" value="P:somatic hypermutation of immunoglobulin genes"/>
    <property type="evidence" value="ECO:0007669"/>
    <property type="project" value="TreeGrafter"/>
</dbReference>
<dbReference type="InterPro" id="IPR013507">
    <property type="entry name" value="DNA_mismatch_S5_2-like"/>
</dbReference>
<evidence type="ECO:0000313" key="7">
    <source>
        <dbReference type="EMBL" id="OXB56216.1"/>
    </source>
</evidence>
<dbReference type="SMART" id="SM01340">
    <property type="entry name" value="DNA_mis_repair"/>
    <property type="match status" value="1"/>
</dbReference>
<dbReference type="GO" id="GO:0032389">
    <property type="term" value="C:MutLalpha complex"/>
    <property type="evidence" value="ECO:0007669"/>
    <property type="project" value="TreeGrafter"/>
</dbReference>
<dbReference type="InterPro" id="IPR036890">
    <property type="entry name" value="HATPase_C_sf"/>
</dbReference>
<sequence length="640" mass="71050">MAAGKADGRVSDSRVVQSQSSSAQRGLCVAARLFGAQSAAMALVAGVIRRLDEAVVNRIAAGEVIQRPANAIKEMIENCLDAKSTSIQVVVKEGGLKLIQVQDNGCGIRKEDLHIVCERFTTSKLQKFEDLASISTYGFRGEALASISHVAHVTVTTKTADAKCAYRQNHELTDSPFWSPQQGDTVSDVRTLSNATTVDNIRSIFGNAVSSLEIAPKNVDVNVHPTKHEVHFLHEDSILERVQQHIESKLLGSNSSRMYFTQTLLPGAECSSSEVVKSAASSSTATKGTSDKVYAHQMVRTDSREQKLDAFLQPVNNPLSTGPTEETAGVNEGPPEGTARPQDAEMADVSELLEVPDVVEMAEAQQDAAVPAGLSKSGHPSPEKALPRFCFQKDGFKDKSNHIRLQEMLRDHSFVGCVSPQWALVQFRTKLYLLNTTKLSQELFYQILIYDFANFGVLRLSEPAPLYELAMLALEDPESGWTEEDGPKEGLAEYIVEFLKKKSEMLKDYFSLEIDEEGNLTGLPLLIDNYIPLLEGLPMFILRLATEVNWDEEKECFESLSRELSLFYSIRKQYIIEETNLTHSQGEDSDSGSPPWKWTVEHVVYKAFRTHLLPPKHFTDDGNILQLAYLPDLYKVFERC</sequence>
<dbReference type="GO" id="GO:0140664">
    <property type="term" value="F:ATP-dependent DNA damage sensor activity"/>
    <property type="evidence" value="ECO:0007669"/>
    <property type="project" value="InterPro"/>
</dbReference>
<dbReference type="Proteomes" id="UP000198323">
    <property type="component" value="Unassembled WGS sequence"/>
</dbReference>
<organism evidence="7 8">
    <name type="scientific">Callipepla squamata</name>
    <name type="common">Scaled quail</name>
    <dbReference type="NCBI Taxonomy" id="9009"/>
    <lineage>
        <taxon>Eukaryota</taxon>
        <taxon>Metazoa</taxon>
        <taxon>Chordata</taxon>
        <taxon>Craniata</taxon>
        <taxon>Vertebrata</taxon>
        <taxon>Euteleostomi</taxon>
        <taxon>Archelosauria</taxon>
        <taxon>Archosauria</taxon>
        <taxon>Dinosauria</taxon>
        <taxon>Saurischia</taxon>
        <taxon>Theropoda</taxon>
        <taxon>Coelurosauria</taxon>
        <taxon>Aves</taxon>
        <taxon>Neognathae</taxon>
        <taxon>Galloanserae</taxon>
        <taxon>Galliformes</taxon>
        <taxon>Odontophoridae</taxon>
        <taxon>Callipepla</taxon>
    </lineage>
</organism>
<dbReference type="PANTHER" id="PTHR10073">
    <property type="entry name" value="DNA MISMATCH REPAIR PROTEIN MLH, PMS, MUTL"/>
    <property type="match status" value="1"/>
</dbReference>
<keyword evidence="4" id="KW-0539">Nucleus</keyword>
<dbReference type="GO" id="GO:0005524">
    <property type="term" value="F:ATP binding"/>
    <property type="evidence" value="ECO:0007669"/>
    <property type="project" value="InterPro"/>
</dbReference>
<evidence type="ECO:0000256" key="5">
    <source>
        <dbReference type="SAM" id="MobiDB-lite"/>
    </source>
</evidence>
<dbReference type="SUPFAM" id="SSF55874">
    <property type="entry name" value="ATPase domain of HSP90 chaperone/DNA topoisomerase II/histidine kinase"/>
    <property type="match status" value="1"/>
</dbReference>
<dbReference type="InterPro" id="IPR002099">
    <property type="entry name" value="MutL/Mlh/PMS"/>
</dbReference>
<keyword evidence="3" id="KW-0227">DNA damage</keyword>
<feature type="region of interest" description="Disordered" evidence="5">
    <location>
        <begin position="314"/>
        <end position="343"/>
    </location>
</feature>
<dbReference type="Gene3D" id="3.30.565.10">
    <property type="entry name" value="Histidine kinase-like ATPase, C-terminal domain"/>
    <property type="match status" value="1"/>
</dbReference>
<dbReference type="GO" id="GO:0016887">
    <property type="term" value="F:ATP hydrolysis activity"/>
    <property type="evidence" value="ECO:0007669"/>
    <property type="project" value="InterPro"/>
</dbReference>
<comment type="caution">
    <text evidence="7">The sequence shown here is derived from an EMBL/GenBank/DDBJ whole genome shotgun (WGS) entry which is preliminary data.</text>
</comment>
<dbReference type="PROSITE" id="PS00058">
    <property type="entry name" value="DNA_MISMATCH_REPAIR_1"/>
    <property type="match status" value="1"/>
</dbReference>
<dbReference type="OrthoDB" id="10263226at2759"/>
<dbReference type="Pfam" id="PF16413">
    <property type="entry name" value="Mlh1_C"/>
    <property type="match status" value="1"/>
</dbReference>
<dbReference type="STRING" id="9009.A0A226MLN9"/>
<proteinExistence type="inferred from homology"/>
<comment type="subcellular location">
    <subcellularLocation>
        <location evidence="1">Nucleus</location>
    </subcellularLocation>
</comment>
<dbReference type="GO" id="GO:0030983">
    <property type="term" value="F:mismatched DNA binding"/>
    <property type="evidence" value="ECO:0007669"/>
    <property type="project" value="InterPro"/>
</dbReference>
<feature type="domain" description="DNA mismatch repair protein S5" evidence="6">
    <location>
        <begin position="131"/>
        <end position="251"/>
    </location>
</feature>
<name>A0A226MLN9_CALSU</name>
<feature type="compositionally biased region" description="Polar residues" evidence="5">
    <location>
        <begin position="314"/>
        <end position="324"/>
    </location>
</feature>
<dbReference type="InterPro" id="IPR020568">
    <property type="entry name" value="Ribosomal_Su5_D2-typ_SF"/>
</dbReference>
<evidence type="ECO:0000256" key="1">
    <source>
        <dbReference type="ARBA" id="ARBA00004123"/>
    </source>
</evidence>
<dbReference type="NCBIfam" id="TIGR00585">
    <property type="entry name" value="mutl"/>
    <property type="match status" value="1"/>
</dbReference>
<dbReference type="InterPro" id="IPR014762">
    <property type="entry name" value="DNA_mismatch_repair_CS"/>
</dbReference>
<protein>
    <recommendedName>
        <fullName evidence="6">DNA mismatch repair protein S5 domain-containing protein</fullName>
    </recommendedName>
</protein>
<reference evidence="7 8" key="1">
    <citation type="submission" date="2016-07" db="EMBL/GenBank/DDBJ databases">
        <title>Disparate Historic Effective Population Sizes Predicted by Modern Levels of Genome Diversity for the Scaled Quail (Callipepla squamata) and the Northern Bobwhite (Colinus virginianus): Inferences from First and Second Generation Draft Genome Assemblies for Sympatric New World Quail.</title>
        <authorList>
            <person name="Oldeschulte D.L."/>
            <person name="Halley Y.A."/>
            <person name="Bhattarai E.K."/>
            <person name="Brashear W.A."/>
            <person name="Hill J."/>
            <person name="Metz R.P."/>
            <person name="Johnson C.D."/>
            <person name="Rollins D."/>
            <person name="Peterson M.J."/>
            <person name="Bickhart D.M."/>
            <person name="Decker J.E."/>
            <person name="Seabury C.M."/>
        </authorList>
    </citation>
    <scope>NUCLEOTIDE SEQUENCE [LARGE SCALE GENOMIC DNA]</scope>
    <source>
        <strain evidence="7 8">Texas</strain>
        <tissue evidence="7">Leg muscle</tissue>
    </source>
</reference>
<dbReference type="GO" id="GO:0006298">
    <property type="term" value="P:mismatch repair"/>
    <property type="evidence" value="ECO:0007669"/>
    <property type="project" value="InterPro"/>
</dbReference>